<evidence type="ECO:0000256" key="3">
    <source>
        <dbReference type="ARBA" id="ARBA00022679"/>
    </source>
</evidence>
<evidence type="ECO:0000313" key="10">
    <source>
        <dbReference type="EMBL" id="PRX47843.1"/>
    </source>
</evidence>
<sequence length="396" mass="42592">MTCALAFFLAPAIAFVLGARPEPFENRALHEFPDPGSGWSFFTGLSKWATDHLPLREAGIRAASGISTGVFGDPPAAGTQSRGGTVGVSPHQDQPSDIPPAELFPKVITGKNGWLYLGEDITGKCLAAMDVDQVVAALNELRRAVESSGRRFELVVAPDKSTVVPEHLPDDYVGKDCSQRRARAFWQRIPTEAGAIDLRPALAESAARLGRPLYDPRDSHWTFAGGLTMTKAVLERIEPGSTSSWKVSASGFRPWPADLLVLLGQSGERRLHTYALAPDGSADRTRYIASDFRTPLRVRQPSLQGTTGTTEDSVGVIADSFTQFATPFLAAAVPDLMIAHVDTVAEASPDRLADMLVDRDVVVVEFVERIVAGGGSALLRDDVIGRIADVLARNPR</sequence>
<dbReference type="Proteomes" id="UP000238362">
    <property type="component" value="Unassembled WGS sequence"/>
</dbReference>
<keyword evidence="3 10" id="KW-0808">Transferase</keyword>
<evidence type="ECO:0000313" key="11">
    <source>
        <dbReference type="Proteomes" id="UP000238362"/>
    </source>
</evidence>
<evidence type="ECO:0000256" key="6">
    <source>
        <dbReference type="ARBA" id="ARBA00022841"/>
    </source>
</evidence>
<keyword evidence="4 8" id="KW-0732">Signal</keyword>
<evidence type="ECO:0000256" key="7">
    <source>
        <dbReference type="SAM" id="MobiDB-lite"/>
    </source>
</evidence>
<dbReference type="AlphaFoldDB" id="A0A2T0LVG7"/>
<dbReference type="GO" id="GO:0016787">
    <property type="term" value="F:hydrolase activity"/>
    <property type="evidence" value="ECO:0007669"/>
    <property type="project" value="UniProtKB-KW"/>
</dbReference>
<keyword evidence="6" id="KW-0016">Alginate biosynthesis</keyword>
<comment type="caution">
    <text evidence="10">The sequence shown here is derived from an EMBL/GenBank/DDBJ whole genome shotgun (WGS) entry which is preliminary data.</text>
</comment>
<evidence type="ECO:0000256" key="8">
    <source>
        <dbReference type="SAM" id="SignalP"/>
    </source>
</evidence>
<protein>
    <submittedName>
        <fullName evidence="10">Acetyltransferase AlgX (SGNH hydrolase-like protein)</fullName>
    </submittedName>
</protein>
<proteinExistence type="predicted"/>
<evidence type="ECO:0000259" key="9">
    <source>
        <dbReference type="Pfam" id="PF16822"/>
    </source>
</evidence>
<keyword evidence="11" id="KW-1185">Reference proteome</keyword>
<dbReference type="Pfam" id="PF16822">
    <property type="entry name" value="ALGX"/>
    <property type="match status" value="1"/>
</dbReference>
<dbReference type="GO" id="GO:0042121">
    <property type="term" value="P:alginic acid biosynthetic process"/>
    <property type="evidence" value="ECO:0007669"/>
    <property type="project" value="UniProtKB-UniPathway"/>
</dbReference>
<evidence type="ECO:0000256" key="4">
    <source>
        <dbReference type="ARBA" id="ARBA00022729"/>
    </source>
</evidence>
<dbReference type="GO" id="GO:0016740">
    <property type="term" value="F:transferase activity"/>
    <property type="evidence" value="ECO:0007669"/>
    <property type="project" value="UniProtKB-KW"/>
</dbReference>
<dbReference type="UniPathway" id="UPA00286"/>
<comment type="pathway">
    <text evidence="2">Glycan biosynthesis; alginate biosynthesis.</text>
</comment>
<feature type="chain" id="PRO_5039384434" evidence="8">
    <location>
        <begin position="20"/>
        <end position="396"/>
    </location>
</feature>
<keyword evidence="5" id="KW-0574">Periplasm</keyword>
<gene>
    <name evidence="10" type="ORF">B0I33_105426</name>
</gene>
<feature type="signal peptide" evidence="8">
    <location>
        <begin position="1"/>
        <end position="19"/>
    </location>
</feature>
<reference evidence="10 11" key="1">
    <citation type="submission" date="2018-03" db="EMBL/GenBank/DDBJ databases">
        <title>Genomic Encyclopedia of Type Strains, Phase III (KMG-III): the genomes of soil and plant-associated and newly described type strains.</title>
        <authorList>
            <person name="Whitman W."/>
        </authorList>
    </citation>
    <scope>NUCLEOTIDE SEQUENCE [LARGE SCALE GENOMIC DNA]</scope>
    <source>
        <strain evidence="10 11">CGMCC 4.7125</strain>
    </source>
</reference>
<evidence type="ECO:0000256" key="5">
    <source>
        <dbReference type="ARBA" id="ARBA00022764"/>
    </source>
</evidence>
<feature type="region of interest" description="Disordered" evidence="7">
    <location>
        <begin position="74"/>
        <end position="102"/>
    </location>
</feature>
<name>A0A2T0LVG7_9PSEU</name>
<feature type="domain" description="AlgX/AlgJ SGNH hydrolase-like" evidence="9">
    <location>
        <begin position="107"/>
        <end position="240"/>
    </location>
</feature>
<evidence type="ECO:0000256" key="2">
    <source>
        <dbReference type="ARBA" id="ARBA00005182"/>
    </source>
</evidence>
<accession>A0A2T0LVG7</accession>
<organism evidence="10 11">
    <name type="scientific">Prauserella shujinwangii</name>
    <dbReference type="NCBI Taxonomy" id="1453103"/>
    <lineage>
        <taxon>Bacteria</taxon>
        <taxon>Bacillati</taxon>
        <taxon>Actinomycetota</taxon>
        <taxon>Actinomycetes</taxon>
        <taxon>Pseudonocardiales</taxon>
        <taxon>Pseudonocardiaceae</taxon>
        <taxon>Prauserella</taxon>
    </lineage>
</organism>
<comment type="subcellular location">
    <subcellularLocation>
        <location evidence="1">Periplasm</location>
    </subcellularLocation>
</comment>
<dbReference type="GO" id="GO:0042597">
    <property type="term" value="C:periplasmic space"/>
    <property type="evidence" value="ECO:0007669"/>
    <property type="project" value="UniProtKB-SubCell"/>
</dbReference>
<dbReference type="EMBL" id="PVNH01000005">
    <property type="protein sequence ID" value="PRX47843.1"/>
    <property type="molecule type" value="Genomic_DNA"/>
</dbReference>
<evidence type="ECO:0000256" key="1">
    <source>
        <dbReference type="ARBA" id="ARBA00004418"/>
    </source>
</evidence>
<dbReference type="InterPro" id="IPR031811">
    <property type="entry name" value="ALGX/ALGJ_SGNH-like"/>
</dbReference>
<keyword evidence="10" id="KW-0378">Hydrolase</keyword>